<evidence type="ECO:0000313" key="9">
    <source>
        <dbReference type="Proteomes" id="UP001267003"/>
    </source>
</evidence>
<dbReference type="Pfam" id="PF06458">
    <property type="entry name" value="MucBP"/>
    <property type="match status" value="1"/>
</dbReference>
<dbReference type="PANTHER" id="PTHR10068">
    <property type="entry name" value="BONE MARROW PROTEOGLYCAN"/>
    <property type="match status" value="1"/>
</dbReference>
<protein>
    <submittedName>
        <fullName evidence="8">MucBP domain-containing protein</fullName>
    </submittedName>
</protein>
<feature type="region of interest" description="Disordered" evidence="6">
    <location>
        <begin position="1185"/>
        <end position="1273"/>
    </location>
</feature>
<dbReference type="InterPro" id="IPR041495">
    <property type="entry name" value="Mub_B2"/>
</dbReference>
<dbReference type="InterPro" id="IPR013320">
    <property type="entry name" value="ConA-like_dom_sf"/>
</dbReference>
<feature type="compositionally biased region" description="Low complexity" evidence="6">
    <location>
        <begin position="59"/>
        <end position="200"/>
    </location>
</feature>
<dbReference type="NCBIfam" id="TIGR01167">
    <property type="entry name" value="LPXTG_anchor"/>
    <property type="match status" value="1"/>
</dbReference>
<keyword evidence="4" id="KW-0677">Repeat</keyword>
<dbReference type="InterPro" id="IPR009459">
    <property type="entry name" value="MucBP_dom"/>
</dbReference>
<accession>A0AAW8W1H6</accession>
<dbReference type="PROSITE" id="PS50847">
    <property type="entry name" value="GRAM_POS_ANCHORING"/>
    <property type="match status" value="1"/>
</dbReference>
<dbReference type="SUPFAM" id="SSF49899">
    <property type="entry name" value="Concanavalin A-like lectins/glucanases"/>
    <property type="match status" value="1"/>
</dbReference>
<feature type="region of interest" description="Disordered" evidence="6">
    <location>
        <begin position="348"/>
        <end position="371"/>
    </location>
</feature>
<feature type="domain" description="Gram-positive cocci surface proteins LPxTG" evidence="7">
    <location>
        <begin position="1291"/>
        <end position="1328"/>
    </location>
</feature>
<dbReference type="Gene3D" id="2.60.120.200">
    <property type="match status" value="1"/>
</dbReference>
<dbReference type="RefSeq" id="WP_313890741.1">
    <property type="nucleotide sequence ID" value="NZ_JAVLAQ010000004.1"/>
</dbReference>
<keyword evidence="5" id="KW-0572">Peptidoglycan-anchor</keyword>
<feature type="compositionally biased region" description="Polar residues" evidence="6">
    <location>
        <begin position="1241"/>
        <end position="1272"/>
    </location>
</feature>
<sequence length="1328" mass="140140">MLRNNYFGETKTHYKLYKCGKNWAVMGISLFSLGLGMLVAGQPVSADVTATSTSSSAVRTDAISTSSSSAAKAETTSASSSSAAKAETTSASSSSAAKAETTSASSSSAAKAETTSASSSSAAKAETTSASSSSAAKAETTSASSSSAAKAKTTSASSSSAAKAKTTSASSSSAAKAETTSASSSSAAKAETTSASSSSAVKAETISAKTRQTVTKISYNTLLQQLRTSKALATDKEALTHVTKDNFLAYFSLNGSATYDQNTGIVTITPDEYNKVGNFSLKSKIDMNTSFTLTGKVNLGSNPNGADGIGFAFHNGNTTDIGNAGGNLGIGGLQNALGFKLDTWSNGYQAPQSDKDGSQIDSTNSNDFGWNGDSMNAPYGTFVDTENEEVATKDGIKVQRWWAKDVDGTSQALSKSDVNGQFHDFTVDYDGDTRTLTIKYTQTSGKILTWTTTVSNSNQAMAMIVSASTGGAKNLQQFEIMSFDFKQAATVNVKYVDTKGNQIAQGEVTYPNGANVNGTYTTGQLEIPNYKFVRMDDGTATGAKSLPATGTLTKAGDNGTVIYVYAPAYTQTSKTISETIKYIDQDGKEVAIGYTADPITFVTVTNPVDNTTTTYYSTKAKTATLDDNGVPTEAGWTKADSTNFAEVVNPEVDGYKVISNDAPNSDLTSVAVQTVYTNSSDLDFTVVYAKNAPTITTESKTINETIHYVYKDGTTAHDDYVAKPVEFTREVSTDAVTGEKTYGSWSADQSFAAVTSPAIKGYTPDQAEIGSQTVSGDSSDLDFTVVYAKNAPTITTESKTINETIHYVYKDGTTAHDDYVAKPVEFTREVSTDAVTGEKTYGSWSADQSFAAVTSPAIKGYTPDQAEIGSQTVSGDSSDLDFTVVYAKNAPTITTESKTINETIHYVYKDGTTAHDDYVAKPVEFTREVSTDAVTGEKTYGSWSADQSFAAVTSPAIKGYTPDQAEIGSQTVSGDSSDLDFTVVYAKNAPTITTESKTINETIHYVYKDGTTAHDDYVAKPVEFTREVSTDAVTGEKTYGSWSADQSFAAVTSPAIKGYTPDQAEIGSQTVSGDASDLDFTVVYAKNAPTITTESKTINETIHYVYKDGTTAHDDYVAKPVEFTREVSTDAVTGEKTYGSWSADQSFAAVTSPAIKGYTPDQAEIGSQTVSGDASDLDFTVFYTKDAPTKPVNPSQPTTPAKPVNPSQPTMPAKPVNPSQPTTPTKPVNPSQPTMPAKPVNPSQPTTPTKPVNPSQPTTPIKPINPSQSTTPVKPVQAGQAAATNFVDQRLPQTDETDQQHMTLSGLLLLAMSSLLGLFGMTKRQRKE</sequence>
<evidence type="ECO:0000256" key="2">
    <source>
        <dbReference type="ARBA" id="ARBA00022525"/>
    </source>
</evidence>
<dbReference type="InterPro" id="IPR056573">
    <property type="entry name" value="Lectin_L-type_dom"/>
</dbReference>
<evidence type="ECO:0000256" key="3">
    <source>
        <dbReference type="ARBA" id="ARBA00022729"/>
    </source>
</evidence>
<dbReference type="CDD" id="cd01951">
    <property type="entry name" value="lectin_L-type"/>
    <property type="match status" value="1"/>
</dbReference>
<dbReference type="Pfam" id="PF18483">
    <property type="entry name" value="Lectin_L-type_dom"/>
    <property type="match status" value="1"/>
</dbReference>
<evidence type="ECO:0000256" key="5">
    <source>
        <dbReference type="ARBA" id="ARBA00023088"/>
    </source>
</evidence>
<dbReference type="Proteomes" id="UP001267003">
    <property type="component" value="Unassembled WGS sequence"/>
</dbReference>
<keyword evidence="3" id="KW-0732">Signal</keyword>
<feature type="region of interest" description="Disordered" evidence="6">
    <location>
        <begin position="59"/>
        <end position="203"/>
    </location>
</feature>
<dbReference type="PANTHER" id="PTHR10068:SF14">
    <property type="entry name" value="CELL WALL ADHESIN EAP1"/>
    <property type="match status" value="1"/>
</dbReference>
<dbReference type="InterPro" id="IPR019931">
    <property type="entry name" value="LPXTG_anchor"/>
</dbReference>
<comment type="caution">
    <text evidence="8">The sequence shown here is derived from an EMBL/GenBank/DDBJ whole genome shotgun (WGS) entry which is preliminary data.</text>
</comment>
<evidence type="ECO:0000259" key="7">
    <source>
        <dbReference type="PROSITE" id="PS50847"/>
    </source>
</evidence>
<evidence type="ECO:0000313" key="8">
    <source>
        <dbReference type="EMBL" id="MDT6991866.1"/>
    </source>
</evidence>
<evidence type="ECO:0000256" key="4">
    <source>
        <dbReference type="ARBA" id="ARBA00022737"/>
    </source>
</evidence>
<keyword evidence="1" id="KW-0134">Cell wall</keyword>
<feature type="compositionally biased region" description="Polar residues" evidence="6">
    <location>
        <begin position="1217"/>
        <end position="1234"/>
    </location>
</feature>
<feature type="compositionally biased region" description="Polar residues" evidence="6">
    <location>
        <begin position="1192"/>
        <end position="1210"/>
    </location>
</feature>
<dbReference type="Gene3D" id="2.60.40.4300">
    <property type="match status" value="6"/>
</dbReference>
<keyword evidence="2" id="KW-0964">Secreted</keyword>
<evidence type="ECO:0000256" key="1">
    <source>
        <dbReference type="ARBA" id="ARBA00022512"/>
    </source>
</evidence>
<feature type="compositionally biased region" description="Polar residues" evidence="6">
    <location>
        <begin position="359"/>
        <end position="368"/>
    </location>
</feature>
<evidence type="ECO:0000256" key="6">
    <source>
        <dbReference type="SAM" id="MobiDB-lite"/>
    </source>
</evidence>
<name>A0AAW8W1H6_LACPE</name>
<dbReference type="InterPro" id="IPR022263">
    <property type="entry name" value="KxYKxGKxW"/>
</dbReference>
<organism evidence="8 9">
    <name type="scientific">Lactiplantibacillus pentosus</name>
    <name type="common">Lactobacillus pentosus</name>
    <dbReference type="NCBI Taxonomy" id="1589"/>
    <lineage>
        <taxon>Bacteria</taxon>
        <taxon>Bacillati</taxon>
        <taxon>Bacillota</taxon>
        <taxon>Bacilli</taxon>
        <taxon>Lactobacillales</taxon>
        <taxon>Lactobacillaceae</taxon>
        <taxon>Lactiplantibacillus</taxon>
    </lineage>
</organism>
<dbReference type="Gene3D" id="3.10.20.320">
    <property type="entry name" value="Putative peptidoglycan bound protein (lpxtg motif)"/>
    <property type="match status" value="1"/>
</dbReference>
<dbReference type="NCBIfam" id="TIGR03715">
    <property type="entry name" value="KxYKxGKxW"/>
    <property type="match status" value="1"/>
</dbReference>
<dbReference type="EMBL" id="JAVLAQ010000004">
    <property type="protein sequence ID" value="MDT6991866.1"/>
    <property type="molecule type" value="Genomic_DNA"/>
</dbReference>
<proteinExistence type="predicted"/>
<gene>
    <name evidence="8" type="ORF">RI536_17650</name>
</gene>
<dbReference type="Pfam" id="PF17966">
    <property type="entry name" value="Muc_B2"/>
    <property type="match status" value="6"/>
</dbReference>
<reference evidence="8" key="1">
    <citation type="submission" date="2023-08" db="EMBL/GenBank/DDBJ databases">
        <authorList>
            <person name="Page C.A."/>
            <person name="Perez-Diaz I.M."/>
        </authorList>
    </citation>
    <scope>NUCLEOTIDE SEQUENCE</scope>
    <source>
        <strain evidence="8">7.8.46</strain>
    </source>
</reference>
<dbReference type="Pfam" id="PF19258">
    <property type="entry name" value="KxYKxGKxW_sig"/>
    <property type="match status" value="1"/>
</dbReference>